<evidence type="ECO:0000256" key="1">
    <source>
        <dbReference type="SAM" id="MobiDB-lite"/>
    </source>
</evidence>
<dbReference type="InterPro" id="IPR050708">
    <property type="entry name" value="T6SS_VgrG/RHS"/>
</dbReference>
<evidence type="ECO:0000313" key="3">
    <source>
        <dbReference type="Proteomes" id="UP000195128"/>
    </source>
</evidence>
<dbReference type="Gene3D" id="2.180.10.10">
    <property type="entry name" value="RHS repeat-associated core"/>
    <property type="match status" value="1"/>
</dbReference>
<dbReference type="RefSeq" id="WP_084914183.1">
    <property type="nucleotide sequence ID" value="NZ_MTSA01000002.1"/>
</dbReference>
<dbReference type="AlphaFoldDB" id="A0A244EWR7"/>
<feature type="compositionally biased region" description="Low complexity" evidence="1">
    <location>
        <begin position="839"/>
        <end position="853"/>
    </location>
</feature>
<comment type="caution">
    <text evidence="2">The sequence shown here is derived from an EMBL/GenBank/DDBJ whole genome shotgun (WGS) entry which is preliminary data.</text>
</comment>
<dbReference type="PANTHER" id="PTHR32305">
    <property type="match status" value="1"/>
</dbReference>
<evidence type="ECO:0000313" key="2">
    <source>
        <dbReference type="EMBL" id="OUM08995.1"/>
    </source>
</evidence>
<dbReference type="Proteomes" id="UP000195128">
    <property type="component" value="Unassembled WGS sequence"/>
</dbReference>
<dbReference type="NCBIfam" id="TIGR03696">
    <property type="entry name" value="Rhs_assc_core"/>
    <property type="match status" value="1"/>
</dbReference>
<dbReference type="OrthoDB" id="7056038at2"/>
<name>A0A244EWR7_PSESX</name>
<proteinExistence type="predicted"/>
<protein>
    <submittedName>
        <fullName evidence="2">Sugar-binding protein</fullName>
    </submittedName>
</protein>
<feature type="region of interest" description="Disordered" evidence="1">
    <location>
        <begin position="27"/>
        <end position="48"/>
    </location>
</feature>
<accession>A0A244EWR7</accession>
<dbReference type="EMBL" id="MTSA01000002">
    <property type="protein sequence ID" value="OUM08995.1"/>
    <property type="molecule type" value="Genomic_DNA"/>
</dbReference>
<dbReference type="InterPro" id="IPR022385">
    <property type="entry name" value="Rhs_assc_core"/>
</dbReference>
<dbReference type="PANTHER" id="PTHR32305:SF15">
    <property type="entry name" value="PROTEIN RHSA-RELATED"/>
    <property type="match status" value="1"/>
</dbReference>
<reference evidence="2 3" key="1">
    <citation type="submission" date="2017-01" db="EMBL/GenBank/DDBJ databases">
        <authorList>
            <person name="Mah S.A."/>
            <person name="Swanson W.J."/>
            <person name="Moy G.W."/>
            <person name="Vacquier V.D."/>
        </authorList>
    </citation>
    <scope>NUCLEOTIDE SEQUENCE [LARGE SCALE GENOMIC DNA]</scope>
    <source>
        <strain evidence="2">PDD-32b-74</strain>
    </source>
</reference>
<gene>
    <name evidence="2" type="ORF">BW686_03220</name>
</gene>
<feature type="region of interest" description="Disordered" evidence="1">
    <location>
        <begin position="831"/>
        <end position="858"/>
    </location>
</feature>
<sequence length="956" mass="107058">MTDAMHRHTPSLLVNDSRGLSIRSVSQYRGTQGETPEGRPERQQYDAAARPVAKWDARRFRQLTTEPLTRPNLTTVFSLTGAPLAVDSVDAGYQVFLYGEAGHLLEHWDARGTHWKTRYDELHRPSAVSEQLWGQASRTSERFSYADSSELAAANNLCGSLIRTCDGAGTDLIEACGISGHILRQTRRFLRTTDLPNWPEDSLNQEALLESGPGFSSNAHVDVMGEVLAQIDASGNRRTCTYDVSGQLKTLRLKPMNGSDQVLVHELRYDALGRTESQTAGNGVISRASFDPADGRLHELITKRPGAKPLQHLLYGYDQTGNVTRIEDKAQPVRHFSGQRIDAVNEYEYDSLYQLIKASGRETARAGIRPELPELVQLPVDKSQLLNYIQRYCYDEAGNLLRLSHEGTQAYTRHMLVDTKSNRALPWNEGDAPPDFDKAFDANGNQQVLIAGRALYWDSRNRLIKADAVTRPDQPDDSEHYAYDAGGKRLRKTATAMARTVRHIRDVRYLPGLEIRTDSATGEHLEVITVQAGRSNVRYLHWVQGKPEAIDNDQLRYSVDDHLGSSTLELDAEARLISYEGYYPFGGTAWWAAHSAVEASCKVIRYSGVERDSTGLYYYGMRYYAPWLMRWISADPLGDVEGLNLYRMTRNNPISRVDSQGGISVDFDDMGTLAAGGFMGVIITGLTLWAVQKYSAWAKQNAKIEAYADFFDQAADAYNLDRKEIEELDVFMTRINAMPSDIAFRHDSTTNALNAFYLTSLKQKEYFKNNQQSPLFMSLSTTKVLFQSEIRGPVYPEEEYRPSRRASAISNLSNLTSLSQMSEFDISTAEKKKYREGGTTSKSTSATPSPDTPAQKTQKKKFVINVDIGDFFSSPVFEDAKNKYSQNDLESAVTKAIDSFNERGFKGASAHKVRKEISLDLAGVASAKGRGKIRLLLAKDDKTGQWRPHRIGDTHR</sequence>
<organism evidence="2 3">
    <name type="scientific">Pseudomonas syringae</name>
    <dbReference type="NCBI Taxonomy" id="317"/>
    <lineage>
        <taxon>Bacteria</taxon>
        <taxon>Pseudomonadati</taxon>
        <taxon>Pseudomonadota</taxon>
        <taxon>Gammaproteobacteria</taxon>
        <taxon>Pseudomonadales</taxon>
        <taxon>Pseudomonadaceae</taxon>
        <taxon>Pseudomonas</taxon>
    </lineage>
</organism>